<feature type="compositionally biased region" description="Gly residues" evidence="1">
    <location>
        <begin position="55"/>
        <end position="68"/>
    </location>
</feature>
<evidence type="ECO:0000256" key="1">
    <source>
        <dbReference type="SAM" id="MobiDB-lite"/>
    </source>
</evidence>
<evidence type="ECO:0000313" key="2">
    <source>
        <dbReference type="EMBL" id="KAF8787055.1"/>
    </source>
</evidence>
<organism evidence="2 3">
    <name type="scientific">Argiope bruennichi</name>
    <name type="common">Wasp spider</name>
    <name type="synonym">Aranea bruennichi</name>
    <dbReference type="NCBI Taxonomy" id="94029"/>
    <lineage>
        <taxon>Eukaryota</taxon>
        <taxon>Metazoa</taxon>
        <taxon>Ecdysozoa</taxon>
        <taxon>Arthropoda</taxon>
        <taxon>Chelicerata</taxon>
        <taxon>Arachnida</taxon>
        <taxon>Araneae</taxon>
        <taxon>Araneomorphae</taxon>
        <taxon>Entelegynae</taxon>
        <taxon>Araneoidea</taxon>
        <taxon>Araneidae</taxon>
        <taxon>Argiope</taxon>
    </lineage>
</organism>
<sequence length="104" mass="10043">MKSSITVGGTGVQEAEGIDRPSDSEGAKETSGYGDPGSPEGPEGFEGTGREAGIDGVGAGGFSGGAGGTGITVVKSITVNGVRRPEDSSVVGGFVPRGVVMGSI</sequence>
<evidence type="ECO:0000313" key="3">
    <source>
        <dbReference type="Proteomes" id="UP000807504"/>
    </source>
</evidence>
<accession>A0A8T0FA16</accession>
<reference evidence="2" key="1">
    <citation type="journal article" date="2020" name="bioRxiv">
        <title>Chromosome-level reference genome of the European wasp spider Argiope bruennichi: a resource for studies on range expansion and evolutionary adaptation.</title>
        <authorList>
            <person name="Sheffer M.M."/>
            <person name="Hoppe A."/>
            <person name="Krehenwinkel H."/>
            <person name="Uhl G."/>
            <person name="Kuss A.W."/>
            <person name="Jensen L."/>
            <person name="Jensen C."/>
            <person name="Gillespie R.G."/>
            <person name="Hoff K.J."/>
            <person name="Prost S."/>
        </authorList>
    </citation>
    <scope>NUCLEOTIDE SEQUENCE</scope>
</reference>
<dbReference type="Proteomes" id="UP000807504">
    <property type="component" value="Unassembled WGS sequence"/>
</dbReference>
<protein>
    <submittedName>
        <fullName evidence="2">Uncharacterized protein</fullName>
    </submittedName>
</protein>
<comment type="caution">
    <text evidence="2">The sequence shown here is derived from an EMBL/GenBank/DDBJ whole genome shotgun (WGS) entry which is preliminary data.</text>
</comment>
<feature type="region of interest" description="Disordered" evidence="1">
    <location>
        <begin position="1"/>
        <end position="68"/>
    </location>
</feature>
<proteinExistence type="predicted"/>
<dbReference type="EMBL" id="JABXBU010000015">
    <property type="protein sequence ID" value="KAF8787055.1"/>
    <property type="molecule type" value="Genomic_DNA"/>
</dbReference>
<feature type="compositionally biased region" description="Basic and acidic residues" evidence="1">
    <location>
        <begin position="17"/>
        <end position="28"/>
    </location>
</feature>
<reference evidence="2" key="2">
    <citation type="submission" date="2020-06" db="EMBL/GenBank/DDBJ databases">
        <authorList>
            <person name="Sheffer M."/>
        </authorList>
    </citation>
    <scope>NUCLEOTIDE SEQUENCE</scope>
</reference>
<gene>
    <name evidence="2" type="ORF">HNY73_008691</name>
</gene>
<name>A0A8T0FA16_ARGBR</name>
<feature type="compositionally biased region" description="Low complexity" evidence="1">
    <location>
        <begin position="32"/>
        <end position="42"/>
    </location>
</feature>
<dbReference type="AlphaFoldDB" id="A0A8T0FA16"/>
<keyword evidence="3" id="KW-1185">Reference proteome</keyword>